<organism evidence="4 5">
    <name type="scientific">Tychonema bourrellyi FEM_GT703</name>
    <dbReference type="NCBI Taxonomy" id="2040638"/>
    <lineage>
        <taxon>Bacteria</taxon>
        <taxon>Bacillati</taxon>
        <taxon>Cyanobacteriota</taxon>
        <taxon>Cyanophyceae</taxon>
        <taxon>Oscillatoriophycideae</taxon>
        <taxon>Oscillatoriales</taxon>
        <taxon>Microcoleaceae</taxon>
        <taxon>Tychonema</taxon>
    </lineage>
</organism>
<evidence type="ECO:0000313" key="4">
    <source>
        <dbReference type="EMBL" id="PHX54422.1"/>
    </source>
</evidence>
<sequence>MTHSPVRRNPYIIGRPINEPELFVGRESIFRFVEDNLRRGEKVILLDGQRRIGKSSVLRNIPKFVASDEFVFVPFDLEDYSQEQLSSILVALAKEIIEHLELDAAKIRLPSIAELETEPYIFSSKFLPQVYEALGEKNIVLLFDEFDILDSEYLVPVFEDFLPYLQSVIELDNKLFTVLFLGRQSPDLPKLLSLFKDAPYQEIGLLDEVSVKRLITKPAQGILEYEPDAIKAILELSAGHPYFTQVICFAIFGRARDVDNWTVTRADVESVVDKAIESAEAGLAWFWDGLSLPEKVVFSAAAEAQKISSEKADKFPENLLNLLKIYGVFRTESLVKAAEQLVEGVFLDNKTRKVKIELVRCWLVKRHPLEQEVDELKKLEKVELKTVNYSISEQLSAQKQELANTVSPSNALAIKQRFLLGTVAAIGLISFAVWLGVYRLVMPCPVGENKELGFFCIADTSINISRGDRTLFPITGNTNRDRGIAAFKKGNYSEAAQFFKNAVVDNRNDPEVLIYYNNALAKQQGSPITLAVVVPVDNREPMAKEILRGVAQAQNQFNQKGGLNGRLLEIVIANDGNKPEQAKQIAAELVKDKSVLGVIGHYSSDATKPALDEYKLAEVAIISPTSTSTSLQGDNFFRTVSSDATAGKKLAEYARKSLNLNSVVIFYNPDSTYSDSLREEFTKNFEKLGGSVVRKIDLTEPKFDPETEVAKSLYEDNAQAVVLFPNTQNTDVALKIVTANAQQTARLKNSPQNPQRQGLKLLGGDTLYSQTTLGGGVQDVEGLILAVPWFREAREAKNFAKKAADQWRISVNWRTATSYDATQAFIQALSPNPTRATVLRGLKNINLPESQTSGYPLKFTSEGERQSEAILVKVVGDKFVLLESQK</sequence>
<dbReference type="Proteomes" id="UP000226442">
    <property type="component" value="Unassembled WGS sequence"/>
</dbReference>
<dbReference type="PANTHER" id="PTHR30483">
    <property type="entry name" value="LEUCINE-SPECIFIC-BINDING PROTEIN"/>
    <property type="match status" value="1"/>
</dbReference>
<comment type="similarity">
    <text evidence="1">Belongs to the leucine-binding protein family.</text>
</comment>
<evidence type="ECO:0000259" key="3">
    <source>
        <dbReference type="Pfam" id="PF13458"/>
    </source>
</evidence>
<dbReference type="RefSeq" id="WP_096830683.1">
    <property type="nucleotide sequence ID" value="NZ_NXIB02000102.1"/>
</dbReference>
<dbReference type="InterPro" id="IPR051010">
    <property type="entry name" value="BCAA_transport"/>
</dbReference>
<evidence type="ECO:0000313" key="5">
    <source>
        <dbReference type="Proteomes" id="UP000226442"/>
    </source>
</evidence>
<dbReference type="SUPFAM" id="SSF52540">
    <property type="entry name" value="P-loop containing nucleoside triphosphate hydrolases"/>
    <property type="match status" value="1"/>
</dbReference>
<dbReference type="InterPro" id="IPR028082">
    <property type="entry name" value="Peripla_BP_I"/>
</dbReference>
<dbReference type="AlphaFoldDB" id="A0A2G4EY16"/>
<reference evidence="4" key="1">
    <citation type="submission" date="2017-10" db="EMBL/GenBank/DDBJ databases">
        <title>Draft genome sequence of the planktic cyanobacteria Tychonema bourrellyi isolated from alpine lentic freshwater.</title>
        <authorList>
            <person name="Tett A."/>
            <person name="Armanini F."/>
            <person name="Asnicar F."/>
            <person name="Boscaini A."/>
            <person name="Pasolli E."/>
            <person name="Zolfo M."/>
            <person name="Donati C."/>
            <person name="Salmaso N."/>
            <person name="Segata N."/>
        </authorList>
    </citation>
    <scope>NUCLEOTIDE SEQUENCE</scope>
    <source>
        <strain evidence="4">FEM_GT703</strain>
    </source>
</reference>
<evidence type="ECO:0000256" key="2">
    <source>
        <dbReference type="ARBA" id="ARBA00022729"/>
    </source>
</evidence>
<keyword evidence="2" id="KW-0732">Signal</keyword>
<dbReference type="Pfam" id="PF13458">
    <property type="entry name" value="Peripla_BP_6"/>
    <property type="match status" value="1"/>
</dbReference>
<dbReference type="EMBL" id="NXIB02000102">
    <property type="protein sequence ID" value="PHX54422.1"/>
    <property type="molecule type" value="Genomic_DNA"/>
</dbReference>
<proteinExistence type="inferred from homology"/>
<dbReference type="Gene3D" id="3.40.50.300">
    <property type="entry name" value="P-loop containing nucleotide triphosphate hydrolases"/>
    <property type="match status" value="1"/>
</dbReference>
<dbReference type="PANTHER" id="PTHR30483:SF6">
    <property type="entry name" value="PERIPLASMIC BINDING PROTEIN OF ABC TRANSPORTER FOR NATURAL AMINO ACIDS"/>
    <property type="match status" value="1"/>
</dbReference>
<keyword evidence="5" id="KW-1185">Reference proteome</keyword>
<dbReference type="Gene3D" id="3.40.50.2300">
    <property type="match status" value="2"/>
</dbReference>
<evidence type="ECO:0000256" key="1">
    <source>
        <dbReference type="ARBA" id="ARBA00010062"/>
    </source>
</evidence>
<dbReference type="CDD" id="cd06268">
    <property type="entry name" value="PBP1_ABC_transporter_LIVBP-like"/>
    <property type="match status" value="1"/>
</dbReference>
<dbReference type="OrthoDB" id="478637at2"/>
<gene>
    <name evidence="4" type="ORF">CP500_016190</name>
</gene>
<dbReference type="SUPFAM" id="SSF53822">
    <property type="entry name" value="Periplasmic binding protein-like I"/>
    <property type="match status" value="1"/>
</dbReference>
<protein>
    <submittedName>
        <fullName evidence="4">Branched-chain amino acid ABC transporter substrate-binding protein</fullName>
    </submittedName>
</protein>
<accession>A0A2G4EY16</accession>
<comment type="caution">
    <text evidence="4">The sequence shown here is derived from an EMBL/GenBank/DDBJ whole genome shotgun (WGS) entry which is preliminary data.</text>
</comment>
<name>A0A2G4EY16_9CYAN</name>
<dbReference type="InterPro" id="IPR028081">
    <property type="entry name" value="Leu-bd"/>
</dbReference>
<dbReference type="InterPro" id="IPR027417">
    <property type="entry name" value="P-loop_NTPase"/>
</dbReference>
<feature type="domain" description="Leucine-binding protein" evidence="3">
    <location>
        <begin position="542"/>
        <end position="862"/>
    </location>
</feature>